<keyword evidence="2" id="KW-1185">Reference proteome</keyword>
<dbReference type="Proteomes" id="UP000683310">
    <property type="component" value="Chromosome"/>
</dbReference>
<evidence type="ECO:0000313" key="2">
    <source>
        <dbReference type="Proteomes" id="UP000683310"/>
    </source>
</evidence>
<organism evidence="1 2">
    <name type="scientific">Nocardia tengchongensis</name>
    <dbReference type="NCBI Taxonomy" id="2055889"/>
    <lineage>
        <taxon>Bacteria</taxon>
        <taxon>Bacillati</taxon>
        <taxon>Actinomycetota</taxon>
        <taxon>Actinomycetes</taxon>
        <taxon>Mycobacteriales</taxon>
        <taxon>Nocardiaceae</taxon>
        <taxon>Nocardia</taxon>
    </lineage>
</organism>
<gene>
    <name evidence="1" type="ORF">KHQ06_02350</name>
</gene>
<evidence type="ECO:0000313" key="1">
    <source>
        <dbReference type="EMBL" id="QVI22019.1"/>
    </source>
</evidence>
<proteinExistence type="predicted"/>
<sequence>MTRRNPRPTRRSSLGYLHHADGSWSVVGADGWPIPMDEYRIQLCEFEADVSDLKALGLVVIDVDPASAHEIHWNTTDSERRELDR</sequence>
<accession>A0ABX8CR53</accession>
<reference evidence="1 2" key="1">
    <citation type="submission" date="2021-04" db="EMBL/GenBank/DDBJ databases">
        <title>Nocardia tengchongensis.</title>
        <authorList>
            <person name="Zhuang k."/>
            <person name="Ran Y."/>
            <person name="Li W."/>
        </authorList>
    </citation>
    <scope>NUCLEOTIDE SEQUENCE [LARGE SCALE GENOMIC DNA]</scope>
    <source>
        <strain evidence="1 2">CFH S0057</strain>
    </source>
</reference>
<protein>
    <submittedName>
        <fullName evidence="1">Uncharacterized protein</fullName>
    </submittedName>
</protein>
<dbReference type="EMBL" id="CP074371">
    <property type="protein sequence ID" value="QVI22019.1"/>
    <property type="molecule type" value="Genomic_DNA"/>
</dbReference>
<name>A0ABX8CR53_9NOCA</name>